<reference evidence="2 3" key="1">
    <citation type="submission" date="2018-11" db="EMBL/GenBank/DDBJ databases">
        <title>Trebonia kvetii gen.nov., sp.nov., a novel acidophilic actinobacterium, and proposal of the new actinobacterial family Treboniaceae fam. nov.</title>
        <authorList>
            <person name="Rapoport D."/>
            <person name="Sagova-Mareckova M."/>
            <person name="Sedlacek I."/>
            <person name="Provaznik J."/>
            <person name="Kralova S."/>
            <person name="Pavlinic D."/>
            <person name="Benes V."/>
            <person name="Kopecky J."/>
        </authorList>
    </citation>
    <scope>NUCLEOTIDE SEQUENCE [LARGE SCALE GENOMIC DNA]</scope>
    <source>
        <strain evidence="2 3">15Tr583</strain>
    </source>
</reference>
<protein>
    <recommendedName>
        <fullName evidence="4">WD40 repeat domain-containing protein</fullName>
    </recommendedName>
</protein>
<evidence type="ECO:0000313" key="2">
    <source>
        <dbReference type="EMBL" id="TVZ05708.1"/>
    </source>
</evidence>
<sequence length="441" mass="46115">MSQVEDAIRASLRSEAARLREVRYLRLPPEAAHPAPHRALRASRLRLPRAWLAPAAVAAAIVLVAAALVTVRALENSSAAPASSTLGGGGTVAAPRYYVGIGSVSRPGGHGNYAIVAGDAQTGKRVGYYTLPAGNRLSWAASGAADDRTFVVSAAVFKYGPHTVAGPVRWYLVRIFPGSADPVRVTPLAIQATSVTSTGTDVISIALSADGTQLAVVSNTGSSVGLAVFSVATGKLRHSWSIAMRDVPRVDTPVTDPSWVGDETVGFAFIGTPNVREEVRTLDVSSAGSDLLADSHVVWVQYVHPPAGGKYGKSTPRTCDTPFLTGDGQTVVCATSSYSATDKRLSAVWLAYPVATPARPRVIGSVTEPRQVTGFDGPNIVQWANSSGTEVIGAWNPEVTTGRSVSVTSHQAFIGHGRFRPFAPEITGGPPLFIPPGPPAW</sequence>
<dbReference type="SUPFAM" id="SSF69322">
    <property type="entry name" value="Tricorn protease domain 2"/>
    <property type="match status" value="1"/>
</dbReference>
<accession>A0A6P2C3E9</accession>
<evidence type="ECO:0000313" key="3">
    <source>
        <dbReference type="Proteomes" id="UP000460272"/>
    </source>
</evidence>
<organism evidence="2 3">
    <name type="scientific">Trebonia kvetii</name>
    <dbReference type="NCBI Taxonomy" id="2480626"/>
    <lineage>
        <taxon>Bacteria</taxon>
        <taxon>Bacillati</taxon>
        <taxon>Actinomycetota</taxon>
        <taxon>Actinomycetes</taxon>
        <taxon>Streptosporangiales</taxon>
        <taxon>Treboniaceae</taxon>
        <taxon>Trebonia</taxon>
    </lineage>
</organism>
<keyword evidence="3" id="KW-1185">Reference proteome</keyword>
<comment type="caution">
    <text evidence="2">The sequence shown here is derived from an EMBL/GenBank/DDBJ whole genome shotgun (WGS) entry which is preliminary data.</text>
</comment>
<gene>
    <name evidence="2" type="ORF">EAS64_14550</name>
</gene>
<evidence type="ECO:0000256" key="1">
    <source>
        <dbReference type="SAM" id="Phobius"/>
    </source>
</evidence>
<proteinExistence type="predicted"/>
<dbReference type="RefSeq" id="WP_145853409.1">
    <property type="nucleotide sequence ID" value="NZ_RPFW01000002.1"/>
</dbReference>
<dbReference type="Proteomes" id="UP000460272">
    <property type="component" value="Unassembled WGS sequence"/>
</dbReference>
<keyword evidence="1" id="KW-0472">Membrane</keyword>
<evidence type="ECO:0008006" key="4">
    <source>
        <dbReference type="Google" id="ProtNLM"/>
    </source>
</evidence>
<feature type="transmembrane region" description="Helical" evidence="1">
    <location>
        <begin position="51"/>
        <end position="74"/>
    </location>
</feature>
<dbReference type="AlphaFoldDB" id="A0A6P2C3E9"/>
<dbReference type="EMBL" id="RPFW01000002">
    <property type="protein sequence ID" value="TVZ05708.1"/>
    <property type="molecule type" value="Genomic_DNA"/>
</dbReference>
<keyword evidence="1" id="KW-1133">Transmembrane helix</keyword>
<name>A0A6P2C3E9_9ACTN</name>
<keyword evidence="1" id="KW-0812">Transmembrane</keyword>